<dbReference type="Pfam" id="PF13540">
    <property type="entry name" value="RCC1_2"/>
    <property type="match status" value="1"/>
</dbReference>
<feature type="region of interest" description="Disordered" evidence="3">
    <location>
        <begin position="1"/>
        <end position="21"/>
    </location>
</feature>
<evidence type="ECO:0000256" key="2">
    <source>
        <dbReference type="ARBA" id="ARBA00022737"/>
    </source>
</evidence>
<dbReference type="GO" id="GO:0005737">
    <property type="term" value="C:cytoplasm"/>
    <property type="evidence" value="ECO:0007669"/>
    <property type="project" value="TreeGrafter"/>
</dbReference>
<dbReference type="Proteomes" id="UP000295781">
    <property type="component" value="Chromosome"/>
</dbReference>
<name>A0A4P2Q563_SORCE</name>
<dbReference type="Gene3D" id="2.130.10.30">
    <property type="entry name" value="Regulator of chromosome condensation 1/beta-lactamase-inhibitor protein II"/>
    <property type="match status" value="2"/>
</dbReference>
<dbReference type="InterPro" id="IPR009091">
    <property type="entry name" value="RCC1/BLIP-II"/>
</dbReference>
<dbReference type="InterPro" id="IPR000408">
    <property type="entry name" value="Reg_chr_condens"/>
</dbReference>
<organism evidence="5 6">
    <name type="scientific">Sorangium cellulosum</name>
    <name type="common">Polyangium cellulosum</name>
    <dbReference type="NCBI Taxonomy" id="56"/>
    <lineage>
        <taxon>Bacteria</taxon>
        <taxon>Pseudomonadati</taxon>
        <taxon>Myxococcota</taxon>
        <taxon>Polyangia</taxon>
        <taxon>Polyangiales</taxon>
        <taxon>Polyangiaceae</taxon>
        <taxon>Sorangium</taxon>
    </lineage>
</organism>
<evidence type="ECO:0000256" key="1">
    <source>
        <dbReference type="ARBA" id="ARBA00022658"/>
    </source>
</evidence>
<proteinExistence type="predicted"/>
<dbReference type="PANTHER" id="PTHR45982:SF1">
    <property type="entry name" value="REGULATOR OF CHROMOSOME CONDENSATION"/>
    <property type="match status" value="1"/>
</dbReference>
<evidence type="ECO:0000313" key="6">
    <source>
        <dbReference type="Proteomes" id="UP000295781"/>
    </source>
</evidence>
<sequence length="553" mass="55477">MRPRSSRSHGAAAPQRKGKAPYMALTHRPRASRLPFASLTFAAAYAPAALACAFALGACGKEFTAHPPDASTSTGGGGIGGGEGGGGGLGGGGGDGAGGGTGGGCPGGGAVCGAACVDLETDAEHCGACDNACSTFGGTSICRDGACQPPVCEPGRGDCDRDPGSGCEEDLSTSAAHCGTCDKPCAGQCVRGACASPVQISVGADYTCAVLSDQTVWCWGRNTWGNLGDGTRQQDRPIPRQVMGLAGHAVQVAAGLSASRTHTCAVLTDGAVACWGAGNSGQLGDGNTASSLVPLRVKDLTTATRIAVGAAHTCAVTSAHTLWCWGEGGDGQLGYGGHDDQAAPLVILDGVETVAAGLAHTCAGMSERMGESRMRCWGNNLDGQLGLGDFSAKSTPTLLARLSSVAHVAVGTLHTCAAPLSGVASCWGKGDHFRLGTGFEASEAFPREVPEVVDVAGLALGARHSGAVLTGGEVLMWGDNAKGQLGNGTLDRALTPQRIELPSAVALALGEDHSCALTRSGEMLCWGDNTNGQLGDGTTEQRLVPTPVRWPAR</sequence>
<dbReference type="AlphaFoldDB" id="A0A4P2Q563"/>
<dbReference type="InterPro" id="IPR051553">
    <property type="entry name" value="Ran_GTPase-activating"/>
</dbReference>
<gene>
    <name evidence="5" type="ORF">SOCEGT47_050580</name>
</gene>
<keyword evidence="2" id="KW-0677">Repeat</keyword>
<evidence type="ECO:0000259" key="4">
    <source>
        <dbReference type="Pfam" id="PF25390"/>
    </source>
</evidence>
<accession>A0A4P2Q563</accession>
<dbReference type="InterPro" id="IPR058923">
    <property type="entry name" value="RCC1-like_dom"/>
</dbReference>
<dbReference type="EMBL" id="CP012670">
    <property type="protein sequence ID" value="AUX24520.1"/>
    <property type="molecule type" value="Genomic_DNA"/>
</dbReference>
<evidence type="ECO:0000256" key="3">
    <source>
        <dbReference type="SAM" id="MobiDB-lite"/>
    </source>
</evidence>
<dbReference type="PRINTS" id="PR00633">
    <property type="entry name" value="RCCNDNSATION"/>
</dbReference>
<dbReference type="Pfam" id="PF25390">
    <property type="entry name" value="WD40_RLD"/>
    <property type="match status" value="1"/>
</dbReference>
<keyword evidence="1" id="KW-0344">Guanine-nucleotide releasing factor</keyword>
<reference evidence="5 6" key="1">
    <citation type="submission" date="2015-09" db="EMBL/GenBank/DDBJ databases">
        <title>Sorangium comparison.</title>
        <authorList>
            <person name="Zaburannyi N."/>
            <person name="Bunk B."/>
            <person name="Overmann J."/>
            <person name="Mueller R."/>
        </authorList>
    </citation>
    <scope>NUCLEOTIDE SEQUENCE [LARGE SCALE GENOMIC DNA]</scope>
    <source>
        <strain evidence="5 6">So ceGT47</strain>
    </source>
</reference>
<protein>
    <recommendedName>
        <fullName evidence="4">RCC1-like domain-containing protein</fullName>
    </recommendedName>
</protein>
<dbReference type="PANTHER" id="PTHR45982">
    <property type="entry name" value="REGULATOR OF CHROMOSOME CONDENSATION"/>
    <property type="match status" value="1"/>
</dbReference>
<dbReference type="SUPFAM" id="SSF50985">
    <property type="entry name" value="RCC1/BLIP-II"/>
    <property type="match status" value="2"/>
</dbReference>
<feature type="domain" description="RCC1-like" evidence="4">
    <location>
        <begin position="181"/>
        <end position="501"/>
    </location>
</feature>
<dbReference type="PROSITE" id="PS50012">
    <property type="entry name" value="RCC1_3"/>
    <property type="match status" value="7"/>
</dbReference>
<dbReference type="GO" id="GO:0005085">
    <property type="term" value="F:guanyl-nucleotide exchange factor activity"/>
    <property type="evidence" value="ECO:0007669"/>
    <property type="project" value="TreeGrafter"/>
</dbReference>
<evidence type="ECO:0000313" key="5">
    <source>
        <dbReference type="EMBL" id="AUX24520.1"/>
    </source>
</evidence>